<name>A0A9P0KKI2_ACAOB</name>
<dbReference type="SMART" id="SM00736">
    <property type="entry name" value="CADG"/>
    <property type="match status" value="2"/>
</dbReference>
<protein>
    <recommendedName>
        <fullName evidence="21">Dystroglycan 1</fullName>
    </recommendedName>
    <alternativeName>
        <fullName evidence="23">Dystroglycan</fullName>
    </alternativeName>
    <alternativeName>
        <fullName evidence="22">Dystrophin-associated glycoprotein 1</fullName>
    </alternativeName>
</protein>
<gene>
    <name evidence="29" type="ORF">ACAOBT_LOCUS12021</name>
</gene>
<keyword evidence="13" id="KW-0770">Synapse</keyword>
<dbReference type="InterPro" id="IPR013783">
    <property type="entry name" value="Ig-like_fold"/>
</dbReference>
<dbReference type="GO" id="GO:0005576">
    <property type="term" value="C:extracellular region"/>
    <property type="evidence" value="ECO:0007669"/>
    <property type="project" value="UniProtKB-SubCell"/>
</dbReference>
<reference evidence="29" key="1">
    <citation type="submission" date="2022-03" db="EMBL/GenBank/DDBJ databases">
        <authorList>
            <person name="Sayadi A."/>
        </authorList>
    </citation>
    <scope>NUCLEOTIDE SEQUENCE</scope>
</reference>
<keyword evidence="7" id="KW-0963">Cytoplasm</keyword>
<dbReference type="GO" id="GO:0007411">
    <property type="term" value="P:axon guidance"/>
    <property type="evidence" value="ECO:0007669"/>
    <property type="project" value="TreeGrafter"/>
</dbReference>
<feature type="region of interest" description="Disordered" evidence="25">
    <location>
        <begin position="281"/>
        <end position="481"/>
    </location>
</feature>
<evidence type="ECO:0000259" key="28">
    <source>
        <dbReference type="PROSITE" id="PS51699"/>
    </source>
</evidence>
<dbReference type="InterPro" id="IPR008465">
    <property type="entry name" value="DAG1_C"/>
</dbReference>
<evidence type="ECO:0000256" key="17">
    <source>
        <dbReference type="ARBA" id="ARBA00023242"/>
    </source>
</evidence>
<feature type="compositionally biased region" description="Low complexity" evidence="25">
    <location>
        <begin position="702"/>
        <end position="732"/>
    </location>
</feature>
<evidence type="ECO:0000256" key="23">
    <source>
        <dbReference type="ARBA" id="ARBA00031034"/>
    </source>
</evidence>
<dbReference type="PANTHER" id="PTHR21559">
    <property type="entry name" value="DYSTROGLYCAN-RELATED"/>
    <property type="match status" value="1"/>
</dbReference>
<feature type="signal peptide" evidence="27">
    <location>
        <begin position="1"/>
        <end position="21"/>
    </location>
</feature>
<feature type="compositionally biased region" description="Pro residues" evidence="25">
    <location>
        <begin position="1376"/>
        <end position="1394"/>
    </location>
</feature>
<keyword evidence="11 27" id="KW-0732">Signal</keyword>
<dbReference type="SUPFAM" id="SSF111006">
    <property type="entry name" value="Dystroglycan, domain 2"/>
    <property type="match status" value="1"/>
</dbReference>
<dbReference type="GO" id="GO:0002009">
    <property type="term" value="P:morphogenesis of an epithelium"/>
    <property type="evidence" value="ECO:0007669"/>
    <property type="project" value="TreeGrafter"/>
</dbReference>
<dbReference type="GO" id="GO:0021675">
    <property type="term" value="P:nerve development"/>
    <property type="evidence" value="ECO:0007669"/>
    <property type="project" value="TreeGrafter"/>
</dbReference>
<dbReference type="Gene3D" id="3.30.70.1040">
    <property type="entry name" value="Dystroglycan, domain 2"/>
    <property type="match status" value="1"/>
</dbReference>
<feature type="region of interest" description="Disordered" evidence="25">
    <location>
        <begin position="1200"/>
        <end position="1252"/>
    </location>
</feature>
<feature type="compositionally biased region" description="Acidic residues" evidence="25">
    <location>
        <begin position="372"/>
        <end position="391"/>
    </location>
</feature>
<feature type="compositionally biased region" description="Low complexity" evidence="25">
    <location>
        <begin position="405"/>
        <end position="421"/>
    </location>
</feature>
<keyword evidence="8" id="KW-0964">Secreted</keyword>
<keyword evidence="9" id="KW-0597">Phosphoprotein</keyword>
<feature type="region of interest" description="Disordered" evidence="25">
    <location>
        <begin position="698"/>
        <end position="732"/>
    </location>
</feature>
<comment type="function">
    <text evidence="20">Transmembrane protein that plays important roles in connecting the extracellular matrix to the cytoskeleton. Acts as a cell adhesion receptor in both muscle and non-muscle tissues. Receptor for both DMD and UTRN and, through these interactions, scaffolds axin to the cytoskeleton. Also functions in cell adhesion-mediated signaling and implicated in cell polarity.</text>
</comment>
<feature type="region of interest" description="Disordered" evidence="25">
    <location>
        <begin position="1316"/>
        <end position="1394"/>
    </location>
</feature>
<comment type="function">
    <text evidence="19">The dystroglycan complex is involved in a number of processes including laminin and basement membrane assembly, sarcolemmal stability, cell survival, peripheral nerve myelination, nodal structure, cell migration, and epithelial polarization.</text>
</comment>
<dbReference type="PANTHER" id="PTHR21559:SF21">
    <property type="entry name" value="DYSTROGLYCAN 1"/>
    <property type="match status" value="1"/>
</dbReference>
<dbReference type="GO" id="GO:0005856">
    <property type="term" value="C:cytoskeleton"/>
    <property type="evidence" value="ECO:0007669"/>
    <property type="project" value="UniProtKB-SubCell"/>
</dbReference>
<evidence type="ECO:0000256" key="13">
    <source>
        <dbReference type="ARBA" id="ARBA00023018"/>
    </source>
</evidence>
<dbReference type="GO" id="GO:0005509">
    <property type="term" value="F:calcium ion binding"/>
    <property type="evidence" value="ECO:0007669"/>
    <property type="project" value="InterPro"/>
</dbReference>
<keyword evidence="15" id="KW-0325">Glycoprotein</keyword>
<dbReference type="GO" id="GO:0016011">
    <property type="term" value="C:dystroglycan complex"/>
    <property type="evidence" value="ECO:0007669"/>
    <property type="project" value="TreeGrafter"/>
</dbReference>
<feature type="compositionally biased region" description="Acidic residues" evidence="25">
    <location>
        <begin position="300"/>
        <end position="330"/>
    </location>
</feature>
<dbReference type="InterPro" id="IPR006644">
    <property type="entry name" value="Cadg"/>
</dbReference>
<dbReference type="InterPro" id="IPR041631">
    <property type="entry name" value="Alpha_DG1_N2"/>
</dbReference>
<dbReference type="GO" id="GO:0043236">
    <property type="term" value="F:laminin binding"/>
    <property type="evidence" value="ECO:0007669"/>
    <property type="project" value="TreeGrafter"/>
</dbReference>
<feature type="chain" id="PRO_5040475562" description="Dystroglycan 1" evidence="27">
    <location>
        <begin position="22"/>
        <end position="1394"/>
    </location>
</feature>
<feature type="transmembrane region" description="Helical" evidence="26">
    <location>
        <begin position="1258"/>
        <end position="1284"/>
    </location>
</feature>
<dbReference type="PROSITE" id="PS51699">
    <property type="entry name" value="SEA_DG"/>
    <property type="match status" value="2"/>
</dbReference>
<dbReference type="Pfam" id="PF18424">
    <property type="entry name" value="a_DG1_N2"/>
    <property type="match status" value="1"/>
</dbReference>
<feature type="compositionally biased region" description="Low complexity" evidence="25">
    <location>
        <begin position="543"/>
        <end position="617"/>
    </location>
</feature>
<evidence type="ECO:0000256" key="25">
    <source>
        <dbReference type="SAM" id="MobiDB-lite"/>
    </source>
</evidence>
<dbReference type="EMBL" id="CAKOFQ010006845">
    <property type="protein sequence ID" value="CAH1976200.1"/>
    <property type="molecule type" value="Genomic_DNA"/>
</dbReference>
<evidence type="ECO:0000256" key="7">
    <source>
        <dbReference type="ARBA" id="ARBA00022490"/>
    </source>
</evidence>
<dbReference type="SUPFAM" id="SSF49313">
    <property type="entry name" value="Cadherin-like"/>
    <property type="match status" value="3"/>
</dbReference>
<keyword evidence="14" id="KW-1015">Disulfide bond</keyword>
<keyword evidence="6" id="KW-1003">Cell membrane</keyword>
<feature type="domain" description="Peptidase S72" evidence="28">
    <location>
        <begin position="1085"/>
        <end position="1199"/>
    </location>
</feature>
<evidence type="ECO:0000313" key="30">
    <source>
        <dbReference type="Proteomes" id="UP001152888"/>
    </source>
</evidence>
<dbReference type="InterPro" id="IPR030398">
    <property type="entry name" value="SEA_DG_dom"/>
</dbReference>
<evidence type="ECO:0000313" key="29">
    <source>
        <dbReference type="EMBL" id="CAH1976200.1"/>
    </source>
</evidence>
<keyword evidence="18" id="KW-0628">Postsynaptic cell membrane</keyword>
<dbReference type="InterPro" id="IPR015919">
    <property type="entry name" value="Cadherin-like_sf"/>
</dbReference>
<sequence>MTHAWLLGLLILLVTLSTASSNEEDFAFDATDDVEVEFDGEDGDETAKEEGLAVVGRAFRYSVPPFEETGYNIDHYEVKRPGGKGLPSWLLFDKKSGIFWGVPLHQDVGTLPLTVRTIYKDLMEPREEQLKIKVTEKEGKYMDGEKCEEGEDHTMLTLLLDRNLRTIKPKQRVVAVNNIAKFFGLPYSAFRLQPPQSLTTLTSSDDLNTDPSIILAGPGDSPTHPNLAGSALTVPVGCGGRLWVATGNLVKQLKEEARDGTVAEVLGVPVVGWRVKKVQPANEVEESGNLDRRKRAAEALPDDDYGASGDYGEEYYDDYEDYDGQDDLTGDVEKPPTNSKLSPSVSTSTVRTTSISTNTTMASNVQTLPDTDVIEEDEYEDEIEEEGEDVEVDKSGEGDAALPETSSTVSSRTGISSTESSTHAHRHHHGELNPSLSSSRDHHTTHKVTSSGHTPSTPYSSTGRTSTTTVSSSLPSSTTTIKKIEQKGPDYVLNYDDYGIDSYDEDYDRGEEDPIESKTIVPDYSSKKKQTVPPFEDTESITTEEATPKTTTKEVVISDTSPSTTSTSTSTATSSSTSTTATSTTASTTTLTSSSSTVTSATSGLTESSAATDSATSGSAVVYTESVASVTTSPAVHVTSTSFSEAPSVTVTQFGEDVVESEGTTIIDTERPTTLGETTIQQTVSYPTVFSSSTAPQILANSSTDSPTTSEETTFKSTTIRQVSPTSPSSTTTLRDVTEIDFSDNVEPFIENRLKQMSVTAGKIFRFVIPFNTFKDFEDEYNLTYELLDANNRSLTYSNNTWLHFNPYRREVYGLPLEEDVSKWVFWVQATDRDGASVREKLNIQVQQHKLNLIFNQEFSLHIRIEKHQEFPHYVDWSLKVLRALGKIYNTNMSEITVRKISHSQELVVFTWSNDSLPTNYCPKSDIEDLYKILTANDHGDPSRELNLSLQPELRVKKVSYRQYGVCEPPQTPVTQPMNFSPLLRNPVDHVNATVGELLIYKVKDDTFYDHEDVDPRMLNITLLTADRKPIPPDNWLQFDSKNREFFGIPRKAGRTDYQLVCIDSGGLEASDSLEVIVDLPAKRHYNVEFSMNVTTELPYQKFVNSAAMQKKFIEKLMHLFGEKTPNNFHLLPFKQTYDSIIITWFNKSLPLNVCPHEEIRRLQSVLHNMNDKSISHKVHAVMEPDFKVSTIKVHMLGNCKSKHLPPHEPRPESPPIEKHTPHSTVGRKLPPETPQEEHRPDVPPIEDSAPQSRSDEYLMTFIVPAVIISIMLFLASVAAIVLYRRRRMGKMNVEEDGRGSYGNKGIPVIFQEELEEKPESGTKAPVILKDEKPPLAPPEYSKSGSVKLSDADSTEPYQPPPPFARSQDSGGRQPQRPPKPTPTYRKPPPYVPP</sequence>
<evidence type="ECO:0000256" key="16">
    <source>
        <dbReference type="ARBA" id="ARBA00023212"/>
    </source>
</evidence>
<keyword evidence="12 26" id="KW-1133">Transmembrane helix</keyword>
<evidence type="ECO:0000256" key="24">
    <source>
        <dbReference type="ARBA" id="ARBA00034100"/>
    </source>
</evidence>
<feature type="compositionally biased region" description="Low complexity" evidence="25">
    <location>
        <begin position="342"/>
        <end position="363"/>
    </location>
</feature>
<dbReference type="Proteomes" id="UP001152888">
    <property type="component" value="Unassembled WGS sequence"/>
</dbReference>
<evidence type="ECO:0000256" key="21">
    <source>
        <dbReference type="ARBA" id="ARBA00026224"/>
    </source>
</evidence>
<evidence type="ECO:0000256" key="22">
    <source>
        <dbReference type="ARBA" id="ARBA00030092"/>
    </source>
</evidence>
<comment type="subcellular location">
    <subcellularLocation>
        <location evidence="1">Cell membrane</location>
        <location evidence="1">Sarcolemma</location>
    </subcellularLocation>
    <subcellularLocation>
        <location evidence="4">Cell membrane</location>
        <topology evidence="4">Single-pass type I membrane protein</topology>
    </subcellularLocation>
    <subcellularLocation>
        <location evidence="3">Cytoplasm</location>
        <location evidence="3">Cytoskeleton</location>
    </subcellularLocation>
    <subcellularLocation>
        <location evidence="5">Nucleus</location>
        <location evidence="5">Nucleoplasm</location>
    </subcellularLocation>
    <subcellularLocation>
        <location evidence="24">Postsynaptic cell membrane</location>
    </subcellularLocation>
    <subcellularLocation>
        <location evidence="2">Secreted</location>
        <location evidence="2">Extracellular space</location>
    </subcellularLocation>
</comment>
<evidence type="ECO:0000256" key="20">
    <source>
        <dbReference type="ARBA" id="ARBA00024991"/>
    </source>
</evidence>
<evidence type="ECO:0000256" key="2">
    <source>
        <dbReference type="ARBA" id="ARBA00004239"/>
    </source>
</evidence>
<dbReference type="GO" id="GO:0005654">
    <property type="term" value="C:nucleoplasm"/>
    <property type="evidence" value="ECO:0007669"/>
    <property type="project" value="UniProtKB-SubCell"/>
</dbReference>
<evidence type="ECO:0000256" key="6">
    <source>
        <dbReference type="ARBA" id="ARBA00022475"/>
    </source>
</evidence>
<dbReference type="Pfam" id="PF05454">
    <property type="entry name" value="DAG1"/>
    <property type="match status" value="2"/>
</dbReference>
<proteinExistence type="predicted"/>
<evidence type="ECO:0000256" key="27">
    <source>
        <dbReference type="SAM" id="SignalP"/>
    </source>
</evidence>
<evidence type="ECO:0000256" key="8">
    <source>
        <dbReference type="ARBA" id="ARBA00022525"/>
    </source>
</evidence>
<dbReference type="OrthoDB" id="5990676at2759"/>
<feature type="region of interest" description="Disordered" evidence="25">
    <location>
        <begin position="503"/>
        <end position="617"/>
    </location>
</feature>
<evidence type="ECO:0000256" key="4">
    <source>
        <dbReference type="ARBA" id="ARBA00004251"/>
    </source>
</evidence>
<feature type="domain" description="Peptidase S72" evidence="28">
    <location>
        <begin position="854"/>
        <end position="966"/>
    </location>
</feature>
<keyword evidence="26" id="KW-0472">Membrane</keyword>
<keyword evidence="30" id="KW-1185">Reference proteome</keyword>
<evidence type="ECO:0000256" key="19">
    <source>
        <dbReference type="ARBA" id="ARBA00023567"/>
    </source>
</evidence>
<dbReference type="GO" id="GO:0045211">
    <property type="term" value="C:postsynaptic membrane"/>
    <property type="evidence" value="ECO:0007669"/>
    <property type="project" value="UniProtKB-SubCell"/>
</dbReference>
<feature type="compositionally biased region" description="Acidic residues" evidence="25">
    <location>
        <begin position="503"/>
        <end position="514"/>
    </location>
</feature>
<evidence type="ECO:0000256" key="5">
    <source>
        <dbReference type="ARBA" id="ARBA00004642"/>
    </source>
</evidence>
<evidence type="ECO:0000256" key="10">
    <source>
        <dbReference type="ARBA" id="ARBA00022692"/>
    </source>
</evidence>
<evidence type="ECO:0000256" key="1">
    <source>
        <dbReference type="ARBA" id="ARBA00004135"/>
    </source>
</evidence>
<dbReference type="InterPro" id="IPR027468">
    <property type="entry name" value="Alpha-dystroglycan_domain_2"/>
</dbReference>
<keyword evidence="17" id="KW-0539">Nucleus</keyword>
<organism evidence="29 30">
    <name type="scientific">Acanthoscelides obtectus</name>
    <name type="common">Bean weevil</name>
    <name type="synonym">Bruchus obtectus</name>
    <dbReference type="NCBI Taxonomy" id="200917"/>
    <lineage>
        <taxon>Eukaryota</taxon>
        <taxon>Metazoa</taxon>
        <taxon>Ecdysozoa</taxon>
        <taxon>Arthropoda</taxon>
        <taxon>Hexapoda</taxon>
        <taxon>Insecta</taxon>
        <taxon>Pterygota</taxon>
        <taxon>Neoptera</taxon>
        <taxon>Endopterygota</taxon>
        <taxon>Coleoptera</taxon>
        <taxon>Polyphaga</taxon>
        <taxon>Cucujiformia</taxon>
        <taxon>Chrysomeloidea</taxon>
        <taxon>Chrysomelidae</taxon>
        <taxon>Bruchinae</taxon>
        <taxon>Bruchini</taxon>
        <taxon>Acanthoscelides</taxon>
    </lineage>
</organism>
<evidence type="ECO:0000256" key="15">
    <source>
        <dbReference type="ARBA" id="ARBA00023180"/>
    </source>
</evidence>
<dbReference type="GO" id="GO:0042383">
    <property type="term" value="C:sarcolemma"/>
    <property type="evidence" value="ECO:0007669"/>
    <property type="project" value="UniProtKB-SubCell"/>
</dbReference>
<dbReference type="Gene3D" id="2.60.40.10">
    <property type="entry name" value="Immunoglobulins"/>
    <property type="match status" value="3"/>
</dbReference>
<comment type="caution">
    <text evidence="29">The sequence shown here is derived from an EMBL/GenBank/DDBJ whole genome shotgun (WGS) entry which is preliminary data.</text>
</comment>
<evidence type="ECO:0000256" key="3">
    <source>
        <dbReference type="ARBA" id="ARBA00004245"/>
    </source>
</evidence>
<feature type="compositionally biased region" description="Basic and acidic residues" evidence="25">
    <location>
        <begin position="1206"/>
        <end position="1221"/>
    </location>
</feature>
<evidence type="ECO:0000256" key="9">
    <source>
        <dbReference type="ARBA" id="ARBA00022553"/>
    </source>
</evidence>
<keyword evidence="16" id="KW-0206">Cytoskeleton</keyword>
<keyword evidence="10 26" id="KW-0812">Transmembrane</keyword>
<evidence type="ECO:0000256" key="12">
    <source>
        <dbReference type="ARBA" id="ARBA00022989"/>
    </source>
</evidence>
<evidence type="ECO:0000256" key="11">
    <source>
        <dbReference type="ARBA" id="ARBA00022729"/>
    </source>
</evidence>
<evidence type="ECO:0000256" key="26">
    <source>
        <dbReference type="SAM" id="Phobius"/>
    </source>
</evidence>
<accession>A0A9P0KKI2</accession>
<dbReference type="Pfam" id="PF05345">
    <property type="entry name" value="He_PIG"/>
    <property type="match status" value="1"/>
</dbReference>
<feature type="compositionally biased region" description="Low complexity" evidence="25">
    <location>
        <begin position="454"/>
        <end position="480"/>
    </location>
</feature>
<evidence type="ECO:0000256" key="14">
    <source>
        <dbReference type="ARBA" id="ARBA00023157"/>
    </source>
</evidence>
<evidence type="ECO:0000256" key="18">
    <source>
        <dbReference type="ARBA" id="ARBA00023257"/>
    </source>
</evidence>